<dbReference type="RefSeq" id="WP_072878595.1">
    <property type="nucleotide sequence ID" value="NZ_FQVT01000004.1"/>
</dbReference>
<feature type="transmembrane region" description="Helical" evidence="1">
    <location>
        <begin position="48"/>
        <end position="68"/>
    </location>
</feature>
<proteinExistence type="predicted"/>
<dbReference type="EMBL" id="FQVT01000004">
    <property type="protein sequence ID" value="SHG01354.1"/>
    <property type="molecule type" value="Genomic_DNA"/>
</dbReference>
<reference evidence="3" key="1">
    <citation type="submission" date="2016-11" db="EMBL/GenBank/DDBJ databases">
        <authorList>
            <person name="Varghese N."/>
            <person name="Submissions S."/>
        </authorList>
    </citation>
    <scope>NUCLEOTIDE SEQUENCE [LARGE SCALE GENOMIC DNA]</scope>
    <source>
        <strain evidence="3">DSM 24579</strain>
    </source>
</reference>
<organism evidence="2 3">
    <name type="scientific">Salegentibacter echinorum</name>
    <dbReference type="NCBI Taxonomy" id="1073325"/>
    <lineage>
        <taxon>Bacteria</taxon>
        <taxon>Pseudomonadati</taxon>
        <taxon>Bacteroidota</taxon>
        <taxon>Flavobacteriia</taxon>
        <taxon>Flavobacteriales</taxon>
        <taxon>Flavobacteriaceae</taxon>
        <taxon>Salegentibacter</taxon>
    </lineage>
</organism>
<keyword evidence="1" id="KW-0472">Membrane</keyword>
<feature type="transmembrane region" description="Helical" evidence="1">
    <location>
        <begin position="152"/>
        <end position="173"/>
    </location>
</feature>
<dbReference type="AlphaFoldDB" id="A0A1M5GCA7"/>
<keyword evidence="1" id="KW-1133">Transmembrane helix</keyword>
<accession>A0A1M5GCA7</accession>
<feature type="transmembrane region" description="Helical" evidence="1">
    <location>
        <begin position="7"/>
        <end position="28"/>
    </location>
</feature>
<keyword evidence="3" id="KW-1185">Reference proteome</keyword>
<sequence length="197" mass="22259">MSNTWESILYTTVSVIGSIIPFLLLAALIYFNGQDIPEYRKLIGNGELAIVCISLGIGVIYTLIGNAYKIGSAVYKTASYFGLHLIFWPTLLLFIIGVSIYTSSLMDIYIANSHNNTEYSQGYESGRYNTSFTREEKAENEISAAEKGQNRIVTFSIGFFIWIVVAVFVSRIFDKMDIRFVEERSKAVNNLQKRVEK</sequence>
<name>A0A1M5GCA7_SALEC</name>
<evidence type="ECO:0000256" key="1">
    <source>
        <dbReference type="SAM" id="Phobius"/>
    </source>
</evidence>
<evidence type="ECO:0000313" key="3">
    <source>
        <dbReference type="Proteomes" id="UP000183945"/>
    </source>
</evidence>
<feature type="transmembrane region" description="Helical" evidence="1">
    <location>
        <begin position="80"/>
        <end position="101"/>
    </location>
</feature>
<gene>
    <name evidence="2" type="ORF">SAMN05444483_10496</name>
</gene>
<protein>
    <submittedName>
        <fullName evidence="2">Uncharacterized protein</fullName>
    </submittedName>
</protein>
<evidence type="ECO:0000313" key="2">
    <source>
        <dbReference type="EMBL" id="SHG01354.1"/>
    </source>
</evidence>
<dbReference type="Proteomes" id="UP000183945">
    <property type="component" value="Unassembled WGS sequence"/>
</dbReference>
<keyword evidence="1" id="KW-0812">Transmembrane</keyword>
<dbReference type="STRING" id="1073325.SAMN05444483_10496"/>